<keyword evidence="5" id="KW-1185">Reference proteome</keyword>
<keyword evidence="1 2" id="KW-0732">Signal</keyword>
<evidence type="ECO:0000256" key="1">
    <source>
        <dbReference type="ARBA" id="ARBA00022729"/>
    </source>
</evidence>
<dbReference type="EMBL" id="JAGEUA010000005">
    <property type="protein sequence ID" value="KAL0978997.1"/>
    <property type="molecule type" value="Genomic_DNA"/>
</dbReference>
<dbReference type="PANTHER" id="PTHR46096">
    <property type="entry name" value="PERFORIN-1"/>
    <property type="match status" value="1"/>
</dbReference>
<dbReference type="Pfam" id="PF00168">
    <property type="entry name" value="C2"/>
    <property type="match status" value="1"/>
</dbReference>
<evidence type="ECO:0000256" key="2">
    <source>
        <dbReference type="SAM" id="SignalP"/>
    </source>
</evidence>
<organism evidence="4 5">
    <name type="scientific">Umbra pygmaea</name>
    <name type="common">Eastern mudminnow</name>
    <dbReference type="NCBI Taxonomy" id="75934"/>
    <lineage>
        <taxon>Eukaryota</taxon>
        <taxon>Metazoa</taxon>
        <taxon>Chordata</taxon>
        <taxon>Craniata</taxon>
        <taxon>Vertebrata</taxon>
        <taxon>Euteleostomi</taxon>
        <taxon>Actinopterygii</taxon>
        <taxon>Neopterygii</taxon>
        <taxon>Teleostei</taxon>
        <taxon>Protacanthopterygii</taxon>
        <taxon>Esociformes</taxon>
        <taxon>Umbridae</taxon>
        <taxon>Umbra</taxon>
    </lineage>
</organism>
<dbReference type="Gene3D" id="2.60.40.150">
    <property type="entry name" value="C2 domain"/>
    <property type="match status" value="1"/>
</dbReference>
<dbReference type="SMART" id="SM00239">
    <property type="entry name" value="C2"/>
    <property type="match status" value="1"/>
</dbReference>
<evidence type="ECO:0000313" key="4">
    <source>
        <dbReference type="EMBL" id="KAL0978997.1"/>
    </source>
</evidence>
<dbReference type="PROSITE" id="PS50004">
    <property type="entry name" value="C2"/>
    <property type="match status" value="1"/>
</dbReference>
<comment type="caution">
    <text evidence="4">The sequence shown here is derived from an EMBL/GenBank/DDBJ whole genome shotgun (WGS) entry which is preliminary data.</text>
</comment>
<dbReference type="AlphaFoldDB" id="A0ABD0WQJ2"/>
<feature type="chain" id="PRO_5044873351" description="C2 domain-containing protein" evidence="2">
    <location>
        <begin position="23"/>
        <end position="147"/>
    </location>
</feature>
<dbReference type="SUPFAM" id="SSF49562">
    <property type="entry name" value="C2 domain (Calcium/lipid-binding domain, CaLB)"/>
    <property type="match status" value="1"/>
</dbReference>
<feature type="signal peptide" evidence="2">
    <location>
        <begin position="1"/>
        <end position="22"/>
    </location>
</feature>
<dbReference type="InterPro" id="IPR052784">
    <property type="entry name" value="Perforin-1_pore-forming"/>
</dbReference>
<evidence type="ECO:0000313" key="5">
    <source>
        <dbReference type="Proteomes" id="UP001557470"/>
    </source>
</evidence>
<dbReference type="PANTHER" id="PTHR46096:SF3">
    <property type="entry name" value="PERFORIN-1"/>
    <property type="match status" value="1"/>
</dbReference>
<name>A0ABD0WQJ2_UMBPY</name>
<sequence>MASSLLWCLLVGCALAVFQVYAQERTVLKVFNLRASNLHSSIIQTPDAYIKVFLGPSYGGKTEVKNDNTDPWWKEEFGFFNAHEDDLLRLEVYDSDMFFHDLLGTCERYIKNGTFQHECFLNTGGSLYYSYTLGPKQQDLEGLEAPE</sequence>
<dbReference type="Proteomes" id="UP001557470">
    <property type="component" value="Unassembled WGS sequence"/>
</dbReference>
<gene>
    <name evidence="4" type="ORF">UPYG_G00179070</name>
</gene>
<accession>A0ABD0WQJ2</accession>
<evidence type="ECO:0000259" key="3">
    <source>
        <dbReference type="PROSITE" id="PS50004"/>
    </source>
</evidence>
<proteinExistence type="predicted"/>
<reference evidence="4 5" key="1">
    <citation type="submission" date="2024-06" db="EMBL/GenBank/DDBJ databases">
        <authorList>
            <person name="Pan Q."/>
            <person name="Wen M."/>
            <person name="Jouanno E."/>
            <person name="Zahm M."/>
            <person name="Klopp C."/>
            <person name="Cabau C."/>
            <person name="Louis A."/>
            <person name="Berthelot C."/>
            <person name="Parey E."/>
            <person name="Roest Crollius H."/>
            <person name="Montfort J."/>
            <person name="Robinson-Rechavi M."/>
            <person name="Bouchez O."/>
            <person name="Lampietro C."/>
            <person name="Lopez Roques C."/>
            <person name="Donnadieu C."/>
            <person name="Postlethwait J."/>
            <person name="Bobe J."/>
            <person name="Verreycken H."/>
            <person name="Guiguen Y."/>
        </authorList>
    </citation>
    <scope>NUCLEOTIDE SEQUENCE [LARGE SCALE GENOMIC DNA]</scope>
    <source>
        <strain evidence="4">Up_M1</strain>
        <tissue evidence="4">Testis</tissue>
    </source>
</reference>
<dbReference type="InterPro" id="IPR035892">
    <property type="entry name" value="C2_domain_sf"/>
</dbReference>
<feature type="domain" description="C2" evidence="3">
    <location>
        <begin position="14"/>
        <end position="123"/>
    </location>
</feature>
<dbReference type="InterPro" id="IPR000008">
    <property type="entry name" value="C2_dom"/>
</dbReference>
<protein>
    <recommendedName>
        <fullName evidence="3">C2 domain-containing protein</fullName>
    </recommendedName>
</protein>